<dbReference type="Gene3D" id="3.40.50.720">
    <property type="entry name" value="NAD(P)-binding Rossmann-like Domain"/>
    <property type="match status" value="1"/>
</dbReference>
<dbReference type="Pfam" id="PF13460">
    <property type="entry name" value="NAD_binding_10"/>
    <property type="match status" value="1"/>
</dbReference>
<dbReference type="OrthoDB" id="9785372at2"/>
<keyword evidence="5" id="KW-1185">Reference proteome</keyword>
<sequence length="210" mass="23302">MKIAIISATGKQGTILTEKALERNHEVTAFVRNHNKLQFDVPYVEKDILDITREDLEGFDAVFVAFGAPQGKEELYVDTTKHFIDILADVDVKLMLVSGTGRLYVNNNRTLRVADNPNMPESIKATAHKMAEAYDLLVEQNQLKDWTAVSPASMFDFNGPETGDYQIGTDTIILNSEGRSYVSYSDFANAFIDVAEQDAYPNQGITVVSG</sequence>
<dbReference type="InterPro" id="IPR016040">
    <property type="entry name" value="NAD(P)-bd_dom"/>
</dbReference>
<dbReference type="Proteomes" id="UP000293854">
    <property type="component" value="Unassembled WGS sequence"/>
</dbReference>
<dbReference type="AlphaFoldDB" id="A0A143P8Z3"/>
<protein>
    <submittedName>
        <fullName evidence="2">NAD(P)H-binding protein</fullName>
    </submittedName>
    <submittedName>
        <fullName evidence="3">NADH-flavin reductase</fullName>
    </submittedName>
</protein>
<accession>A0A143P8Z3</accession>
<dbReference type="PANTHER" id="PTHR43355">
    <property type="entry name" value="FLAVIN REDUCTASE (NADPH)"/>
    <property type="match status" value="1"/>
</dbReference>
<evidence type="ECO:0000313" key="3">
    <source>
        <dbReference type="EMBL" id="RZI04056.1"/>
    </source>
</evidence>
<proteinExistence type="predicted"/>
<organism evidence="3 4">
    <name type="scientific">Staphylococcus condimenti</name>
    <dbReference type="NCBI Taxonomy" id="70255"/>
    <lineage>
        <taxon>Bacteria</taxon>
        <taxon>Bacillati</taxon>
        <taxon>Bacillota</taxon>
        <taxon>Bacilli</taxon>
        <taxon>Bacillales</taxon>
        <taxon>Staphylococcaceae</taxon>
        <taxon>Staphylococcus</taxon>
    </lineage>
</organism>
<reference evidence="2 5" key="2">
    <citation type="submission" date="2021-01" db="EMBL/GenBank/DDBJ databases">
        <title>FDA dAtabase for Regulatory Grade micrObial Sequences (FDA-ARGOS): Supporting development and validation of Infectious Disease Dx tests.</title>
        <authorList>
            <person name="Sproer C."/>
            <person name="Gronow S."/>
            <person name="Severitt S."/>
            <person name="Schroder I."/>
            <person name="Tallon L."/>
            <person name="Sadzewicz L."/>
            <person name="Zhao X."/>
            <person name="Boylan J."/>
            <person name="Ott S."/>
            <person name="Bowen H."/>
            <person name="Vavikolanu K."/>
            <person name="Mehta A."/>
            <person name="Aluvathingal J."/>
            <person name="Nadendla S."/>
            <person name="Lowell S."/>
            <person name="Myers T."/>
            <person name="Yan Y."/>
            <person name="Sichtig H."/>
        </authorList>
    </citation>
    <scope>NUCLEOTIDE SEQUENCE [LARGE SCALE GENOMIC DNA]</scope>
    <source>
        <strain evidence="2 5">FDAARGOS_1148</strain>
    </source>
</reference>
<dbReference type="GO" id="GO:0016646">
    <property type="term" value="F:oxidoreductase activity, acting on the CH-NH group of donors, NAD or NADP as acceptor"/>
    <property type="evidence" value="ECO:0007669"/>
    <property type="project" value="TreeGrafter"/>
</dbReference>
<evidence type="ECO:0000313" key="4">
    <source>
        <dbReference type="Proteomes" id="UP000293854"/>
    </source>
</evidence>
<dbReference type="EMBL" id="CP068073">
    <property type="protein sequence ID" value="QQS83212.1"/>
    <property type="molecule type" value="Genomic_DNA"/>
</dbReference>
<evidence type="ECO:0000313" key="5">
    <source>
        <dbReference type="Proteomes" id="UP000595942"/>
    </source>
</evidence>
<dbReference type="SUPFAM" id="SSF51735">
    <property type="entry name" value="NAD(P)-binding Rossmann-fold domains"/>
    <property type="match status" value="1"/>
</dbReference>
<reference evidence="3 4" key="1">
    <citation type="submission" date="2018-11" db="EMBL/GenBank/DDBJ databases">
        <title>Genomic profiling of Staphylococcus species from a Poultry farm system in KwaZulu-Natal, South Africa.</title>
        <authorList>
            <person name="Amoako D.G."/>
            <person name="Somboro A.M."/>
            <person name="Abia A.L.K."/>
            <person name="Bester L.A."/>
            <person name="Essack S.Y."/>
        </authorList>
    </citation>
    <scope>NUCLEOTIDE SEQUENCE [LARGE SCALE GENOMIC DNA]</scope>
    <source>
        <strain evidence="3 4">SA11</strain>
    </source>
</reference>
<dbReference type="InterPro" id="IPR036291">
    <property type="entry name" value="NAD(P)-bd_dom_sf"/>
</dbReference>
<evidence type="ECO:0000313" key="2">
    <source>
        <dbReference type="EMBL" id="QQS83212.1"/>
    </source>
</evidence>
<dbReference type="EMBL" id="RQTE01000039">
    <property type="protein sequence ID" value="RZI04056.1"/>
    <property type="molecule type" value="Genomic_DNA"/>
</dbReference>
<dbReference type="KEGG" id="scv:A4G25_03230"/>
<gene>
    <name evidence="3" type="ORF">EIG99_01845</name>
    <name evidence="2" type="ORF">I6J05_02490</name>
</gene>
<dbReference type="GeneID" id="93726864"/>
<evidence type="ECO:0000259" key="1">
    <source>
        <dbReference type="Pfam" id="PF13460"/>
    </source>
</evidence>
<dbReference type="InterPro" id="IPR051606">
    <property type="entry name" value="Polyketide_Oxido-like"/>
</dbReference>
<dbReference type="PANTHER" id="PTHR43355:SF2">
    <property type="entry name" value="FLAVIN REDUCTASE (NADPH)"/>
    <property type="match status" value="1"/>
</dbReference>
<name>A0A143P8Z3_9STAP</name>
<feature type="domain" description="NAD(P)-binding" evidence="1">
    <location>
        <begin position="8"/>
        <end position="197"/>
    </location>
</feature>
<dbReference type="Proteomes" id="UP000595942">
    <property type="component" value="Chromosome"/>
</dbReference>
<dbReference type="RefSeq" id="WP_047131290.1">
    <property type="nucleotide sequence ID" value="NZ_CP015114.1"/>
</dbReference>